<dbReference type="NCBIfam" id="TIGR00843">
    <property type="entry name" value="benE"/>
    <property type="match status" value="1"/>
</dbReference>
<dbReference type="PANTHER" id="PTHR30199:SF0">
    <property type="entry name" value="INNER MEMBRANE PROTEIN YDCO"/>
    <property type="match status" value="1"/>
</dbReference>
<dbReference type="GO" id="GO:0042925">
    <property type="term" value="F:benzoate transmembrane transporter activity"/>
    <property type="evidence" value="ECO:0007669"/>
    <property type="project" value="InterPro"/>
</dbReference>
<protein>
    <submittedName>
        <fullName evidence="3">Benzoate/H(+) symporter BenE family transporter</fullName>
    </submittedName>
</protein>
<name>A0A839IX35_9GAMM</name>
<dbReference type="Pfam" id="PF03594">
    <property type="entry name" value="BenE"/>
    <property type="match status" value="1"/>
</dbReference>
<feature type="transmembrane region" description="Helical" evidence="2">
    <location>
        <begin position="44"/>
        <end position="62"/>
    </location>
</feature>
<dbReference type="RefSeq" id="WP_182811893.1">
    <property type="nucleotide sequence ID" value="NZ_JACJFM010000057.1"/>
</dbReference>
<dbReference type="EMBL" id="JACJFM010000057">
    <property type="protein sequence ID" value="MBB1489508.1"/>
    <property type="molecule type" value="Genomic_DNA"/>
</dbReference>
<dbReference type="AlphaFoldDB" id="A0A839IX35"/>
<feature type="transmembrane region" description="Helical" evidence="2">
    <location>
        <begin position="163"/>
        <end position="184"/>
    </location>
</feature>
<feature type="transmembrane region" description="Helical" evidence="2">
    <location>
        <begin position="119"/>
        <end position="143"/>
    </location>
</feature>
<feature type="transmembrane region" description="Helical" evidence="2">
    <location>
        <begin position="69"/>
        <end position="87"/>
    </location>
</feature>
<keyword evidence="4" id="KW-1185">Reference proteome</keyword>
<feature type="transmembrane region" description="Helical" evidence="2">
    <location>
        <begin position="317"/>
        <end position="335"/>
    </location>
</feature>
<proteinExistence type="predicted"/>
<dbReference type="InterPro" id="IPR004711">
    <property type="entry name" value="Benzoate_Transporter"/>
</dbReference>
<dbReference type="PANTHER" id="PTHR30199">
    <property type="entry name" value="MFS FAMILY TRANSPORTER, PREDICTED SUBSTRATE BENZOATE"/>
    <property type="match status" value="1"/>
</dbReference>
<keyword evidence="2" id="KW-0812">Transmembrane</keyword>
<accession>A0A839IX35</accession>
<keyword evidence="2" id="KW-0472">Membrane</keyword>
<feature type="region of interest" description="Disordered" evidence="1">
    <location>
        <begin position="391"/>
        <end position="420"/>
    </location>
</feature>
<sequence length="420" mass="44131">MWKYLSLSHISAGFVVVLVGYSSSAAIIFQAAQAAGAGSEEVISWLWALGIGMGLSSFGLSLTFKKPVLTAWSTPGAALLVTSLSGYSLAEAIGAFLLCSLLITICGITSWFDRLMAMIPAALASAMLAGVLLSFGMELFVVMEDQQLLTISMLLCYLLVKKFLPRYVIPVTLLWGLIITLLQGQLDLSQVSWQMAAPVLTLPEFSLSAVTGVAIPLFIVTMTSQNMPGLAVLKAHNYQVPASKLISWTGITGIILAPFGGFAFNLSAITAAICMGKEADPIPERRYLACIWAGVFYFLAGLFATAVVGLMLALPKAMIVALAGLALLNTIAASLHSALSDEKHREAALITFIVTASGLTLAGTGSAFWGLIAGALVCGLNHTRSTGNKTLVSAEENPSDYGSTPERSTAPATPLPSNKC</sequence>
<reference evidence="3 4" key="1">
    <citation type="submission" date="2020-08" db="EMBL/GenBank/DDBJ databases">
        <title>Oceanospirillum sp. nov. isolated from marine sediment.</title>
        <authorList>
            <person name="Ji X."/>
        </authorList>
    </citation>
    <scope>NUCLEOTIDE SEQUENCE [LARGE SCALE GENOMIC DNA]</scope>
    <source>
        <strain evidence="3 4">D5</strain>
    </source>
</reference>
<dbReference type="GO" id="GO:0005886">
    <property type="term" value="C:plasma membrane"/>
    <property type="evidence" value="ECO:0007669"/>
    <property type="project" value="TreeGrafter"/>
</dbReference>
<organism evidence="3 4">
    <name type="scientific">Oceanospirillum sediminis</name>
    <dbReference type="NCBI Taxonomy" id="2760088"/>
    <lineage>
        <taxon>Bacteria</taxon>
        <taxon>Pseudomonadati</taxon>
        <taxon>Pseudomonadota</taxon>
        <taxon>Gammaproteobacteria</taxon>
        <taxon>Oceanospirillales</taxon>
        <taxon>Oceanospirillaceae</taxon>
        <taxon>Oceanospirillum</taxon>
    </lineage>
</organism>
<feature type="transmembrane region" description="Helical" evidence="2">
    <location>
        <begin position="93"/>
        <end position="112"/>
    </location>
</feature>
<evidence type="ECO:0000313" key="3">
    <source>
        <dbReference type="EMBL" id="MBB1489508.1"/>
    </source>
</evidence>
<feature type="compositionally biased region" description="Polar residues" evidence="1">
    <location>
        <begin position="400"/>
        <end position="420"/>
    </location>
</feature>
<feature type="transmembrane region" description="Helical" evidence="2">
    <location>
        <begin position="347"/>
        <end position="372"/>
    </location>
</feature>
<feature type="transmembrane region" description="Helical" evidence="2">
    <location>
        <begin position="205"/>
        <end position="225"/>
    </location>
</feature>
<keyword evidence="2" id="KW-1133">Transmembrane helix</keyword>
<gene>
    <name evidence="3" type="ORF">H4O21_23130</name>
</gene>
<feature type="transmembrane region" description="Helical" evidence="2">
    <location>
        <begin position="287"/>
        <end position="311"/>
    </location>
</feature>
<comment type="caution">
    <text evidence="3">The sequence shown here is derived from an EMBL/GenBank/DDBJ whole genome shotgun (WGS) entry which is preliminary data.</text>
</comment>
<evidence type="ECO:0000256" key="2">
    <source>
        <dbReference type="SAM" id="Phobius"/>
    </source>
</evidence>
<dbReference type="Proteomes" id="UP000565262">
    <property type="component" value="Unassembled WGS sequence"/>
</dbReference>
<evidence type="ECO:0000256" key="1">
    <source>
        <dbReference type="SAM" id="MobiDB-lite"/>
    </source>
</evidence>
<feature type="transmembrane region" description="Helical" evidence="2">
    <location>
        <begin position="245"/>
        <end position="275"/>
    </location>
</feature>
<evidence type="ECO:0000313" key="4">
    <source>
        <dbReference type="Proteomes" id="UP000565262"/>
    </source>
</evidence>